<gene>
    <name evidence="2" type="ordered locus">Spirs_1518</name>
</gene>
<organism evidence="2 3">
    <name type="scientific">Sediminispirochaeta smaragdinae (strain DSM 11293 / JCM 15392 / SEBR 4228)</name>
    <name type="common">Spirochaeta smaragdinae</name>
    <dbReference type="NCBI Taxonomy" id="573413"/>
    <lineage>
        <taxon>Bacteria</taxon>
        <taxon>Pseudomonadati</taxon>
        <taxon>Spirochaetota</taxon>
        <taxon>Spirochaetia</taxon>
        <taxon>Spirochaetales</taxon>
        <taxon>Spirochaetaceae</taxon>
        <taxon>Sediminispirochaeta</taxon>
    </lineage>
</organism>
<feature type="chain" id="PRO_5003150613" description="DUF5723 domain-containing protein" evidence="1">
    <location>
        <begin position="21"/>
        <end position="381"/>
    </location>
</feature>
<feature type="signal peptide" evidence="1">
    <location>
        <begin position="1"/>
        <end position="20"/>
    </location>
</feature>
<dbReference type="Gene3D" id="2.40.160.60">
    <property type="entry name" value="Outer membrane protein transport protein (OMPP1/FadL/TodX)"/>
    <property type="match status" value="1"/>
</dbReference>
<dbReference type="HOGENOM" id="CLU_725418_0_0_12"/>
<evidence type="ECO:0008006" key="4">
    <source>
        <dbReference type="Google" id="ProtNLM"/>
    </source>
</evidence>
<accession>E1R5N0</accession>
<dbReference type="OrthoDB" id="371043at2"/>
<dbReference type="Proteomes" id="UP000002318">
    <property type="component" value="Chromosome"/>
</dbReference>
<keyword evidence="3" id="KW-1185">Reference proteome</keyword>
<dbReference type="eggNOG" id="ENOG5033DN5">
    <property type="taxonomic scope" value="Bacteria"/>
</dbReference>
<proteinExistence type="predicted"/>
<evidence type="ECO:0000313" key="2">
    <source>
        <dbReference type="EMBL" id="ADK80645.1"/>
    </source>
</evidence>
<evidence type="ECO:0000256" key="1">
    <source>
        <dbReference type="SAM" id="SignalP"/>
    </source>
</evidence>
<dbReference type="EMBL" id="CP002116">
    <property type="protein sequence ID" value="ADK80645.1"/>
    <property type="molecule type" value="Genomic_DNA"/>
</dbReference>
<dbReference type="STRING" id="573413.Spirs_1518"/>
<evidence type="ECO:0000313" key="3">
    <source>
        <dbReference type="Proteomes" id="UP000002318"/>
    </source>
</evidence>
<dbReference type="RefSeq" id="WP_013254109.1">
    <property type="nucleotide sequence ID" value="NC_014364.1"/>
</dbReference>
<keyword evidence="1" id="KW-0732">Signal</keyword>
<dbReference type="KEGG" id="ssm:Spirs_1518"/>
<name>E1R5N0_SEDSS</name>
<reference evidence="2 3" key="1">
    <citation type="journal article" date="2010" name="Stand. Genomic Sci.">
        <title>Complete genome sequence of Spirochaeta smaragdinae type strain (SEBR 4228).</title>
        <authorList>
            <person name="Mavromatis K."/>
            <person name="Yasawong M."/>
            <person name="Chertkov O."/>
            <person name="Lapidus A."/>
            <person name="Lucas S."/>
            <person name="Nolan M."/>
            <person name="Del Rio T.G."/>
            <person name="Tice H."/>
            <person name="Cheng J.F."/>
            <person name="Pitluck S."/>
            <person name="Liolios K."/>
            <person name="Ivanova N."/>
            <person name="Tapia R."/>
            <person name="Han C."/>
            <person name="Bruce D."/>
            <person name="Goodwin L."/>
            <person name="Pati A."/>
            <person name="Chen A."/>
            <person name="Palaniappan K."/>
            <person name="Land M."/>
            <person name="Hauser L."/>
            <person name="Chang Y.J."/>
            <person name="Jeffries C.D."/>
            <person name="Detter J.C."/>
            <person name="Rohde M."/>
            <person name="Brambilla E."/>
            <person name="Spring S."/>
            <person name="Goker M."/>
            <person name="Sikorski J."/>
            <person name="Woyke T."/>
            <person name="Bristow J."/>
            <person name="Eisen J.A."/>
            <person name="Markowitz V."/>
            <person name="Hugenholtz P."/>
            <person name="Klenk H.P."/>
            <person name="Kyrpides N.C."/>
        </authorList>
    </citation>
    <scope>NUCLEOTIDE SEQUENCE [LARGE SCALE GENOMIC DNA]</scope>
    <source>
        <strain evidence="3">DSM 11293 / JCM 15392 / SEBR 4228</strain>
    </source>
</reference>
<sequence length="381" mass="40541">MKRILLICAVLAAFSASLFAHDFDSPVFSPVTAEVLGQGGSFTAVAHGYNALFTNPAGFARKGGSFTLLSASVTPYFVPSEGDIDNLGELVGDHPEDGISLLSDLITDNGIGGNVSTGIGIVGKGLGLGLVGGFDFYGRGDYAMATEIDASYTWAAIAGYAVPIEIGFSTLYIGGDLRYMLRAEAQDVAIVDFFEAANGDEDVAFPVYYGSGLAVDAGIIAELGPFNLGLSVRDIGGTEMDYSLDDTGDFSAILTFDDSGASSVDGDTFTIPMTIAYGLSYHPDLGSLAWLLDPIFHMEYRNTYYQESDPSGWTKIHAGTEVKVLKFLKLRGGINQGYFTAGFGMKLLFLDVNLAYFTREMGNYAGSRPNEGFSLEAAIRF</sequence>
<dbReference type="AlphaFoldDB" id="E1R5N0"/>
<protein>
    <recommendedName>
        <fullName evidence="4">DUF5723 domain-containing protein</fullName>
    </recommendedName>
</protein>